<keyword evidence="3" id="KW-1185">Reference proteome</keyword>
<proteinExistence type="predicted"/>
<dbReference type="AlphaFoldDB" id="A0AAD7MJ60"/>
<comment type="caution">
    <text evidence="2">The sequence shown here is derived from an EMBL/GenBank/DDBJ whole genome shotgun (WGS) entry which is preliminary data.</text>
</comment>
<gene>
    <name evidence="2" type="ORF">DFH07DRAFT_315300</name>
</gene>
<accession>A0AAD7MJ60</accession>
<dbReference type="EMBL" id="JARJLG010000295">
    <property type="protein sequence ID" value="KAJ7719184.1"/>
    <property type="molecule type" value="Genomic_DNA"/>
</dbReference>
<evidence type="ECO:0000313" key="2">
    <source>
        <dbReference type="EMBL" id="KAJ7719184.1"/>
    </source>
</evidence>
<name>A0AAD7MJ60_9AGAR</name>
<reference evidence="2" key="1">
    <citation type="submission" date="2023-03" db="EMBL/GenBank/DDBJ databases">
        <title>Massive genome expansion in bonnet fungi (Mycena s.s.) driven by repeated elements and novel gene families across ecological guilds.</title>
        <authorList>
            <consortium name="Lawrence Berkeley National Laboratory"/>
            <person name="Harder C.B."/>
            <person name="Miyauchi S."/>
            <person name="Viragh M."/>
            <person name="Kuo A."/>
            <person name="Thoen E."/>
            <person name="Andreopoulos B."/>
            <person name="Lu D."/>
            <person name="Skrede I."/>
            <person name="Drula E."/>
            <person name="Henrissat B."/>
            <person name="Morin E."/>
            <person name="Kohler A."/>
            <person name="Barry K."/>
            <person name="LaButti K."/>
            <person name="Morin E."/>
            <person name="Salamov A."/>
            <person name="Lipzen A."/>
            <person name="Mereny Z."/>
            <person name="Hegedus B."/>
            <person name="Baldrian P."/>
            <person name="Stursova M."/>
            <person name="Weitz H."/>
            <person name="Taylor A."/>
            <person name="Grigoriev I.V."/>
            <person name="Nagy L.G."/>
            <person name="Martin F."/>
            <person name="Kauserud H."/>
        </authorList>
    </citation>
    <scope>NUCLEOTIDE SEQUENCE</scope>
    <source>
        <strain evidence="2">CBHHK188m</strain>
    </source>
</reference>
<evidence type="ECO:0000256" key="1">
    <source>
        <dbReference type="SAM" id="MobiDB-lite"/>
    </source>
</evidence>
<evidence type="ECO:0000313" key="3">
    <source>
        <dbReference type="Proteomes" id="UP001215280"/>
    </source>
</evidence>
<feature type="region of interest" description="Disordered" evidence="1">
    <location>
        <begin position="403"/>
        <end position="428"/>
    </location>
</feature>
<organism evidence="2 3">
    <name type="scientific">Mycena maculata</name>
    <dbReference type="NCBI Taxonomy" id="230809"/>
    <lineage>
        <taxon>Eukaryota</taxon>
        <taxon>Fungi</taxon>
        <taxon>Dikarya</taxon>
        <taxon>Basidiomycota</taxon>
        <taxon>Agaricomycotina</taxon>
        <taxon>Agaricomycetes</taxon>
        <taxon>Agaricomycetidae</taxon>
        <taxon>Agaricales</taxon>
        <taxon>Marasmiineae</taxon>
        <taxon>Mycenaceae</taxon>
        <taxon>Mycena</taxon>
    </lineage>
</organism>
<protein>
    <submittedName>
        <fullName evidence="2">Uncharacterized protein</fullName>
    </submittedName>
</protein>
<dbReference type="Proteomes" id="UP001215280">
    <property type="component" value="Unassembled WGS sequence"/>
</dbReference>
<sequence>MLPEPETDPESIFEDKSDVDYADISISSFSPITSTQALELLVAKRKYDQALRVLDELLEVGTKIPFSFSYEAAALSAVKSPAATKDEMDAQVITFRKWFSLIPPADQCRPRAFRSLCERLISSPFNSLRLLMEFALIAAEKGFASSVYHRVTGVVSMYGDPDITIRYIAELRRRNRIFLERSSRRADADILDGKLHADVVGVAVRVLAKAGRFDHAVELVPDPPETHFHLKPYTYNFLVRKMQMTEDPRLLPHINFVAQHKSETRYRSPGLKKMHKALLGLAIRCLADVDQFDLAMGLLPHLEEAEAAERIPTLDDLLAGLQDAPDARYSAYIDRVSQLRQATDPIPLSATPSVPAETLEGQPFLPHFEGAEVAEMVPTLDGLPEILGDTADARFSDHVSQLPQATEPIPPSPTPAAPVETVEGQPPESIAKTEKNKYGRAIRALTRAWCLPEALALVHTFHRTNTLHETRTYDLLTRQLRASYNPKYHSDMEEIRRMRDSTKQAAVRAKREARLVKRADAKTRDEADTAREVGFLDFDAEDVYLSSSLLSERPRRLGNDLAVMLRALKKGFRALSPSHQPHPLTVVRFMELYLASGRTRAIPLLRNFVLRRCSISSTLTYVSGEMLFHARNRSPDLVIRTFVSHFYIVGIPRDELIVRLTKMERPPPDQEDIWASRTSRKLYPDPVQTAVVWRALLALTSEEHTLEALYAKLLQFADIRSVQESALHPGVPYLHPPPSWKTGVDASAFTPFIRRMCLAFGSERGALILSDMLRLGIKPNIYQLTELAMEYSRTGDVPRTLVVLNQVERAVAAWESAVDDAGRRRANLHVPRVDQVFYIAIVRGFLMNNKVAAARDMERKMCERYGYVAGKDQHLDELYQDLEAAERGRKVPRRQAPVSVIYNARYKALLENPGGRVVFERDLPPEPSNSAGA</sequence>